<protein>
    <recommendedName>
        <fullName evidence="2">CBM6 domain-containing protein</fullName>
    </recommendedName>
</protein>
<name>A0ABQ2DA24_9DEIO</name>
<reference evidence="4" key="1">
    <citation type="journal article" date="2019" name="Int. J. Syst. Evol. Microbiol.">
        <title>The Global Catalogue of Microorganisms (GCM) 10K type strain sequencing project: providing services to taxonomists for standard genome sequencing and annotation.</title>
        <authorList>
            <consortium name="The Broad Institute Genomics Platform"/>
            <consortium name="The Broad Institute Genome Sequencing Center for Infectious Disease"/>
            <person name="Wu L."/>
            <person name="Ma J."/>
        </authorList>
    </citation>
    <scope>NUCLEOTIDE SEQUENCE [LARGE SCALE GENOMIC DNA]</scope>
    <source>
        <strain evidence="4">JCM 14370</strain>
    </source>
</reference>
<dbReference type="SUPFAM" id="SSF49785">
    <property type="entry name" value="Galactose-binding domain-like"/>
    <property type="match status" value="1"/>
</dbReference>
<dbReference type="InterPro" id="IPR005084">
    <property type="entry name" value="CBM6"/>
</dbReference>
<feature type="chain" id="PRO_5046494372" description="CBM6 domain-containing protein" evidence="1">
    <location>
        <begin position="30"/>
        <end position="658"/>
    </location>
</feature>
<feature type="domain" description="CBM6" evidence="2">
    <location>
        <begin position="409"/>
        <end position="527"/>
    </location>
</feature>
<dbReference type="RefSeq" id="WP_189005120.1">
    <property type="nucleotide sequence ID" value="NZ_BMOD01000017.1"/>
</dbReference>
<dbReference type="CDD" id="cd15482">
    <property type="entry name" value="Sialidase_non-viral"/>
    <property type="match status" value="1"/>
</dbReference>
<organism evidence="3 4">
    <name type="scientific">Deinococcus roseus</name>
    <dbReference type="NCBI Taxonomy" id="392414"/>
    <lineage>
        <taxon>Bacteria</taxon>
        <taxon>Thermotogati</taxon>
        <taxon>Deinococcota</taxon>
        <taxon>Deinococci</taxon>
        <taxon>Deinococcales</taxon>
        <taxon>Deinococcaceae</taxon>
        <taxon>Deinococcus</taxon>
    </lineage>
</organism>
<evidence type="ECO:0000256" key="1">
    <source>
        <dbReference type="SAM" id="SignalP"/>
    </source>
</evidence>
<dbReference type="Pfam" id="PF16990">
    <property type="entry name" value="CBM_35"/>
    <property type="match status" value="1"/>
</dbReference>
<evidence type="ECO:0000313" key="4">
    <source>
        <dbReference type="Proteomes" id="UP000632222"/>
    </source>
</evidence>
<gene>
    <name evidence="3" type="ORF">GCM10008938_36600</name>
</gene>
<dbReference type="Gene3D" id="2.120.10.10">
    <property type="match status" value="1"/>
</dbReference>
<evidence type="ECO:0000259" key="2">
    <source>
        <dbReference type="PROSITE" id="PS51175"/>
    </source>
</evidence>
<keyword evidence="4" id="KW-1185">Reference proteome</keyword>
<dbReference type="SUPFAM" id="SSF50939">
    <property type="entry name" value="Sialidases"/>
    <property type="match status" value="1"/>
</dbReference>
<accession>A0ABQ2DA24</accession>
<dbReference type="PANTHER" id="PTHR38792">
    <property type="entry name" value="BNR/ASP-BOX REPEAT DOMAIN PROTEIN (AFU_ORTHOLOGUE AFUA_7G06430)-RELATED"/>
    <property type="match status" value="1"/>
</dbReference>
<feature type="signal peptide" evidence="1">
    <location>
        <begin position="1"/>
        <end position="29"/>
    </location>
</feature>
<evidence type="ECO:0000313" key="3">
    <source>
        <dbReference type="EMBL" id="GGJ47268.1"/>
    </source>
</evidence>
<comment type="caution">
    <text evidence="3">The sequence shown here is derived from an EMBL/GenBank/DDBJ whole genome shotgun (WGS) entry which is preliminary data.</text>
</comment>
<dbReference type="EMBL" id="BMOD01000017">
    <property type="protein sequence ID" value="GGJ47268.1"/>
    <property type="molecule type" value="Genomic_DNA"/>
</dbReference>
<dbReference type="PROSITE" id="PS51175">
    <property type="entry name" value="CBM6"/>
    <property type="match status" value="1"/>
</dbReference>
<dbReference type="Proteomes" id="UP000632222">
    <property type="component" value="Unassembled WGS sequence"/>
</dbReference>
<dbReference type="InterPro" id="IPR036278">
    <property type="entry name" value="Sialidase_sf"/>
</dbReference>
<keyword evidence="1" id="KW-0732">Signal</keyword>
<dbReference type="Gene3D" id="2.60.120.260">
    <property type="entry name" value="Galactose-binding domain-like"/>
    <property type="match status" value="2"/>
</dbReference>
<proteinExistence type="predicted"/>
<sequence length="658" mass="71085">MPRLTALNQTVLLVSTTLLLGACNQQAPAARTAVTAVQPSKQAVGTILSRGTSYTQLLRLQNQSNTSFNGRIQLAFEDLAGTGIPIYESTNDGASWTYITNVQDQNHPGDPSWKLEWQPHIYELQRTSGNLAKGTLLLAANAVKFNASGDPIQFQLQLYTSVNQGRTWQFRSQYANGASLPNDPNNTGVWEPHLVLLDDGRLVVFYSSEQYKAQGYNQLLTRKISNDGGLTWSAESNVVGIGGGAERPGMVTVARMGNGQYALAYEDVGGPQSGKVYVKFSADGLNWGSVTDRGVAVQTAGGTYGQATPVIRWFPVGGPKGTLIVSQQYTVNGSSGERKLYYNENYGQGPWWEMTAPVQTDGGNDHVGWTSGMLLKNDGQTVLHFASSALNGNINDNQIRFNTARIYPKRYQAENAQLTNAAKADEVLAWNHSKVGMIDYADSAVTFTVNVETAGTYPMTVRFNNTWGASSHNVSVNGAGSFPVNYSNGTYNDWRLTTVNVNLNAGSNTIKFMKGANFTELDYIEIPVRLNDNLTGGGKDQFNFQGTWSYGTACSDCMGNDDHYTNTANASSTVGFNGSQVKLYAAKAPHHGIAGVSIDNGPETMVDFYASARQGKQIVYTSPVLAQGNHTIKVRATGTRNASATDTFITVDAVDVSN</sequence>
<dbReference type="PANTHER" id="PTHR38792:SF3">
    <property type="entry name" value="BNR_ASP-BOX REPEAT DOMAIN PROTEIN (AFU_ORTHOLOGUE AFUA_7G06430)-RELATED"/>
    <property type="match status" value="1"/>
</dbReference>
<dbReference type="PROSITE" id="PS51257">
    <property type="entry name" value="PROKAR_LIPOPROTEIN"/>
    <property type="match status" value="1"/>
</dbReference>
<dbReference type="InterPro" id="IPR008979">
    <property type="entry name" value="Galactose-bd-like_sf"/>
</dbReference>